<proteinExistence type="predicted"/>
<reference evidence="1 2" key="1">
    <citation type="journal article" date="2008" name="Environ. Microbiol.">
        <title>The genome of Erwinia tasmaniensis strain Et1/99, a non-pathogenic bacterium in the genus Erwinia.</title>
        <authorList>
            <person name="Kube M."/>
            <person name="Migdoll A.M."/>
            <person name="Mueller I."/>
            <person name="Kuhl H."/>
            <person name="Beck A."/>
            <person name="Reinhardt R."/>
            <person name="Geider K."/>
        </authorList>
    </citation>
    <scope>NUCLEOTIDE SEQUENCE [LARGE SCALE GENOMIC DNA]</scope>
    <source>
        <strain evidence="2">DSM 17950 / CFBP 7177 / CIP 109463 / NCPPB 4357 / Et1/99</strain>
        <plasmid evidence="2">pET49</plasmid>
    </source>
</reference>
<evidence type="ECO:0000313" key="1">
    <source>
        <dbReference type="EMBL" id="CAO94894.1"/>
    </source>
</evidence>
<gene>
    <name evidence="1" type="primary">nikA</name>
    <name evidence="1" type="ordered locus">ETA_pET490520</name>
</gene>
<keyword evidence="1" id="KW-0614">Plasmid</keyword>
<organism evidence="1 2">
    <name type="scientific">Erwinia tasmaniensis (strain DSM 17950 / CFBP 7177 / CIP 109463 / NCPPB 4357 / Et1/99)</name>
    <dbReference type="NCBI Taxonomy" id="465817"/>
    <lineage>
        <taxon>Bacteria</taxon>
        <taxon>Pseudomonadati</taxon>
        <taxon>Pseudomonadota</taxon>
        <taxon>Gammaproteobacteria</taxon>
        <taxon>Enterobacterales</taxon>
        <taxon>Erwiniaceae</taxon>
        <taxon>Erwinia</taxon>
    </lineage>
</organism>
<dbReference type="RefSeq" id="WP_012443251.1">
    <property type="nucleotide sequence ID" value="NC_010697.1"/>
</dbReference>
<protein>
    <submittedName>
        <fullName evidence="1">Relaxosome component</fullName>
    </submittedName>
</protein>
<dbReference type="InterPro" id="IPR053842">
    <property type="entry name" value="NikA-like"/>
</dbReference>
<dbReference type="OrthoDB" id="7063687at2"/>
<dbReference type="HOGENOM" id="CLU_133712_1_0_6"/>
<dbReference type="Proteomes" id="UP000001726">
    <property type="component" value="Plasmid pET49"/>
</dbReference>
<evidence type="ECO:0000313" key="2">
    <source>
        <dbReference type="Proteomes" id="UP000001726"/>
    </source>
</evidence>
<name>B2VAX5_ERWT9</name>
<geneLocation type="plasmid" evidence="1 2">
    <name>pET49</name>
</geneLocation>
<dbReference type="AlphaFoldDB" id="B2VAX5"/>
<keyword evidence="2" id="KW-1185">Reference proteome</keyword>
<dbReference type="KEGG" id="eta:ETA_pET490520"/>
<sequence>MAVDRKHVISVRMTEEEYEPFKKILESTEISKSEFFRLVMLNRLADLPSKPKVTSDYKKCLFYFNKTSNNINQLAKRINIDAKNGGMTDATYRRFMNTLISISNLLSGSLK</sequence>
<dbReference type="EMBL" id="CU468131">
    <property type="protein sequence ID" value="CAO94894.1"/>
    <property type="molecule type" value="Genomic_DNA"/>
</dbReference>
<dbReference type="Pfam" id="PF21983">
    <property type="entry name" value="NikA-like"/>
    <property type="match status" value="1"/>
</dbReference>
<accession>B2VAX5</accession>